<comment type="catalytic activity">
    <reaction evidence="1">
        <text>inosine + phosphate = alpha-D-ribose 1-phosphate + hypoxanthine</text>
        <dbReference type="Rhea" id="RHEA:27646"/>
        <dbReference type="ChEBI" id="CHEBI:17368"/>
        <dbReference type="ChEBI" id="CHEBI:17596"/>
        <dbReference type="ChEBI" id="CHEBI:43474"/>
        <dbReference type="ChEBI" id="CHEBI:57720"/>
        <dbReference type="EC" id="2.4.2.1"/>
    </reaction>
    <physiologicalReaction direction="left-to-right" evidence="1">
        <dbReference type="Rhea" id="RHEA:27647"/>
    </physiologicalReaction>
</comment>
<evidence type="ECO:0000256" key="9">
    <source>
        <dbReference type="ARBA" id="ARBA00049893"/>
    </source>
</evidence>
<keyword evidence="4" id="KW-0479">Metal-binding</keyword>
<proteinExistence type="inferred from homology"/>
<dbReference type="Proteomes" id="UP000176241">
    <property type="component" value="Unassembled WGS sequence"/>
</dbReference>
<dbReference type="InterPro" id="IPR038371">
    <property type="entry name" value="Cu_polyphenol_OxRdtase_sf"/>
</dbReference>
<dbReference type="EMBL" id="MHIC01000039">
    <property type="protein sequence ID" value="OGY43870.1"/>
    <property type="molecule type" value="Genomic_DNA"/>
</dbReference>
<dbReference type="Gene3D" id="3.60.140.10">
    <property type="entry name" value="CNF1/YfiH-like putative cysteine hydrolases"/>
    <property type="match status" value="1"/>
</dbReference>
<accession>A0A1G1XW96</accession>
<reference evidence="10 11" key="1">
    <citation type="journal article" date="2016" name="Nat. Commun.">
        <title>Thousands of microbial genomes shed light on interconnected biogeochemical processes in an aquifer system.</title>
        <authorList>
            <person name="Anantharaman K."/>
            <person name="Brown C.T."/>
            <person name="Hug L.A."/>
            <person name="Sharon I."/>
            <person name="Castelle C.J."/>
            <person name="Probst A.J."/>
            <person name="Thomas B.C."/>
            <person name="Singh A."/>
            <person name="Wilkins M.J."/>
            <person name="Karaoz U."/>
            <person name="Brodie E.L."/>
            <person name="Williams K.H."/>
            <person name="Hubbard S.S."/>
            <person name="Banfield J.F."/>
        </authorList>
    </citation>
    <scope>NUCLEOTIDE SEQUENCE [LARGE SCALE GENOMIC DNA]</scope>
</reference>
<dbReference type="CDD" id="cd16833">
    <property type="entry name" value="YfiH"/>
    <property type="match status" value="1"/>
</dbReference>
<comment type="catalytic activity">
    <reaction evidence="7">
        <text>adenosine + H2O + H(+) = inosine + NH4(+)</text>
        <dbReference type="Rhea" id="RHEA:24408"/>
        <dbReference type="ChEBI" id="CHEBI:15377"/>
        <dbReference type="ChEBI" id="CHEBI:15378"/>
        <dbReference type="ChEBI" id="CHEBI:16335"/>
        <dbReference type="ChEBI" id="CHEBI:17596"/>
        <dbReference type="ChEBI" id="CHEBI:28938"/>
        <dbReference type="EC" id="3.5.4.4"/>
    </reaction>
    <physiologicalReaction direction="left-to-right" evidence="7">
        <dbReference type="Rhea" id="RHEA:24409"/>
    </physiologicalReaction>
</comment>
<dbReference type="AlphaFoldDB" id="A0A1G1XW96"/>
<evidence type="ECO:0000256" key="3">
    <source>
        <dbReference type="ARBA" id="ARBA00022679"/>
    </source>
</evidence>
<comment type="catalytic activity">
    <reaction evidence="8">
        <text>adenosine + phosphate = alpha-D-ribose 1-phosphate + adenine</text>
        <dbReference type="Rhea" id="RHEA:27642"/>
        <dbReference type="ChEBI" id="CHEBI:16335"/>
        <dbReference type="ChEBI" id="CHEBI:16708"/>
        <dbReference type="ChEBI" id="CHEBI:43474"/>
        <dbReference type="ChEBI" id="CHEBI:57720"/>
        <dbReference type="EC" id="2.4.2.1"/>
    </reaction>
    <physiologicalReaction direction="left-to-right" evidence="8">
        <dbReference type="Rhea" id="RHEA:27643"/>
    </physiologicalReaction>
</comment>
<evidence type="ECO:0008006" key="12">
    <source>
        <dbReference type="Google" id="ProtNLM"/>
    </source>
</evidence>
<evidence type="ECO:0000256" key="1">
    <source>
        <dbReference type="ARBA" id="ARBA00000553"/>
    </source>
</evidence>
<dbReference type="InterPro" id="IPR003730">
    <property type="entry name" value="Cu_polyphenol_OxRdtase"/>
</dbReference>
<evidence type="ECO:0000313" key="11">
    <source>
        <dbReference type="Proteomes" id="UP000176241"/>
    </source>
</evidence>
<keyword evidence="6" id="KW-0862">Zinc</keyword>
<dbReference type="STRING" id="1797533.A2731_00340"/>
<comment type="catalytic activity">
    <reaction evidence="9">
        <text>S-methyl-5'-thioadenosine + phosphate = 5-(methylsulfanyl)-alpha-D-ribose 1-phosphate + adenine</text>
        <dbReference type="Rhea" id="RHEA:11852"/>
        <dbReference type="ChEBI" id="CHEBI:16708"/>
        <dbReference type="ChEBI" id="CHEBI:17509"/>
        <dbReference type="ChEBI" id="CHEBI:43474"/>
        <dbReference type="ChEBI" id="CHEBI:58533"/>
        <dbReference type="EC" id="2.4.2.28"/>
    </reaction>
    <physiologicalReaction direction="left-to-right" evidence="9">
        <dbReference type="Rhea" id="RHEA:11853"/>
    </physiologicalReaction>
</comment>
<evidence type="ECO:0000256" key="5">
    <source>
        <dbReference type="ARBA" id="ARBA00022801"/>
    </source>
</evidence>
<keyword evidence="3" id="KW-0808">Transferase</keyword>
<dbReference type="PANTHER" id="PTHR30616:SF2">
    <property type="entry name" value="PURINE NUCLEOSIDE PHOSPHORYLASE LACC1"/>
    <property type="match status" value="1"/>
</dbReference>
<evidence type="ECO:0000256" key="8">
    <source>
        <dbReference type="ARBA" id="ARBA00048968"/>
    </source>
</evidence>
<dbReference type="Pfam" id="PF02578">
    <property type="entry name" value="Cu-oxidase_4"/>
    <property type="match status" value="1"/>
</dbReference>
<dbReference type="GO" id="GO:0016787">
    <property type="term" value="F:hydrolase activity"/>
    <property type="evidence" value="ECO:0007669"/>
    <property type="project" value="UniProtKB-KW"/>
</dbReference>
<dbReference type="InterPro" id="IPR011324">
    <property type="entry name" value="Cytotoxic_necrot_fac-like_cat"/>
</dbReference>
<dbReference type="PANTHER" id="PTHR30616">
    <property type="entry name" value="UNCHARACTERIZED PROTEIN YFIH"/>
    <property type="match status" value="1"/>
</dbReference>
<comment type="similarity">
    <text evidence="2">Belongs to the purine nucleoside phosphorylase YfiH/LACC1 family.</text>
</comment>
<protein>
    <recommendedName>
        <fullName evidence="12">Purine nucleoside phosphorylase</fullName>
    </recommendedName>
</protein>
<dbReference type="GO" id="GO:0005507">
    <property type="term" value="F:copper ion binding"/>
    <property type="evidence" value="ECO:0007669"/>
    <property type="project" value="TreeGrafter"/>
</dbReference>
<evidence type="ECO:0000256" key="6">
    <source>
        <dbReference type="ARBA" id="ARBA00022833"/>
    </source>
</evidence>
<evidence type="ECO:0000256" key="4">
    <source>
        <dbReference type="ARBA" id="ARBA00022723"/>
    </source>
</evidence>
<dbReference type="GO" id="GO:0017061">
    <property type="term" value="F:S-methyl-5-thioadenosine phosphorylase activity"/>
    <property type="evidence" value="ECO:0007669"/>
    <property type="project" value="UniProtKB-EC"/>
</dbReference>
<evidence type="ECO:0000313" key="10">
    <source>
        <dbReference type="EMBL" id="OGY43870.1"/>
    </source>
</evidence>
<sequence length="245" mass="27290">MIKPQKQLANVSSLLIVSSTNEDGILGKNFLEQNEQTKQNQKKIFDKINVDQNQTVKIIVAHTSQLKIIEKFQPIIENIDGVITRQKNLYFALPTGDCIPLIIYDSKKEILAFLHVGWRGVVGKITTKAVKAMTKQFGCNPTELLAYLGPAIDKECYQQKGWPIFIKMMLFIISGNTKFATLLNGKISFDIKGATKKQLIKQGVPAGQIEVSSYCTNCQPELLSSHFREGSVRKSSILTVVGMKG</sequence>
<comment type="caution">
    <text evidence="10">The sequence shown here is derived from an EMBL/GenBank/DDBJ whole genome shotgun (WGS) entry which is preliminary data.</text>
</comment>
<gene>
    <name evidence="10" type="ORF">A2731_00340</name>
</gene>
<evidence type="ECO:0000256" key="7">
    <source>
        <dbReference type="ARBA" id="ARBA00047989"/>
    </source>
</evidence>
<keyword evidence="5" id="KW-0378">Hydrolase</keyword>
<name>A0A1G1XW96_9BACT</name>
<dbReference type="SUPFAM" id="SSF64438">
    <property type="entry name" value="CNF1/YfiH-like putative cysteine hydrolases"/>
    <property type="match status" value="1"/>
</dbReference>
<evidence type="ECO:0000256" key="2">
    <source>
        <dbReference type="ARBA" id="ARBA00007353"/>
    </source>
</evidence>
<organism evidence="10 11">
    <name type="scientific">Candidatus Buchananbacteria bacterium RIFCSPHIGHO2_01_FULL_39_8</name>
    <dbReference type="NCBI Taxonomy" id="1797533"/>
    <lineage>
        <taxon>Bacteria</taxon>
        <taxon>Candidatus Buchananiibacteriota</taxon>
    </lineage>
</organism>